<dbReference type="AlphaFoldDB" id="A0A1E3QRK2"/>
<accession>A0A1E3QRK2</accession>
<gene>
    <name evidence="2" type="ORF">BABINDRAFT_21712</name>
</gene>
<reference evidence="3" key="1">
    <citation type="submission" date="2016-05" db="EMBL/GenBank/DDBJ databases">
        <title>Comparative genomics of biotechnologically important yeasts.</title>
        <authorList>
            <consortium name="DOE Joint Genome Institute"/>
            <person name="Riley R."/>
            <person name="Haridas S."/>
            <person name="Wolfe K.H."/>
            <person name="Lopes M.R."/>
            <person name="Hittinger C.T."/>
            <person name="Goker M."/>
            <person name="Salamov A."/>
            <person name="Wisecaver J."/>
            <person name="Long T.M."/>
            <person name="Aerts A.L."/>
            <person name="Barry K."/>
            <person name="Choi C."/>
            <person name="Clum A."/>
            <person name="Coughlan A.Y."/>
            <person name="Deshpande S."/>
            <person name="Douglass A.P."/>
            <person name="Hanson S.J."/>
            <person name="Klenk H.-P."/>
            <person name="Labutti K."/>
            <person name="Lapidus A."/>
            <person name="Lindquist E."/>
            <person name="Lipzen A."/>
            <person name="Meier-Kolthoff J.P."/>
            <person name="Ohm R.A."/>
            <person name="Otillar R.P."/>
            <person name="Pangilinan J."/>
            <person name="Peng Y."/>
            <person name="Rokas A."/>
            <person name="Rosa C.A."/>
            <person name="Scheuner C."/>
            <person name="Sibirny A.A."/>
            <person name="Slot J.C."/>
            <person name="Stielow J.B."/>
            <person name="Sun H."/>
            <person name="Kurtzman C.P."/>
            <person name="Blackwell M."/>
            <person name="Grigoriev I.V."/>
            <person name="Jeffries T.W."/>
        </authorList>
    </citation>
    <scope>NUCLEOTIDE SEQUENCE [LARGE SCALE GENOMIC DNA]</scope>
    <source>
        <strain evidence="3">NRRL Y-12698</strain>
    </source>
</reference>
<name>A0A1E3QRK2_9ASCO</name>
<dbReference type="Proteomes" id="UP000094336">
    <property type="component" value="Unassembled WGS sequence"/>
</dbReference>
<dbReference type="GeneID" id="30149123"/>
<proteinExistence type="predicted"/>
<feature type="non-terminal residue" evidence="2">
    <location>
        <position position="1"/>
    </location>
</feature>
<keyword evidence="3" id="KW-1185">Reference proteome</keyword>
<dbReference type="PANTHER" id="PTHR28057">
    <property type="entry name" value="PROTEIN IFH1-RELATED"/>
    <property type="match status" value="1"/>
</dbReference>
<dbReference type="PANTHER" id="PTHR28057:SF1">
    <property type="entry name" value="PROTEIN IFH1-RELATED"/>
    <property type="match status" value="1"/>
</dbReference>
<evidence type="ECO:0000313" key="2">
    <source>
        <dbReference type="EMBL" id="ODQ80124.1"/>
    </source>
</evidence>
<feature type="compositionally biased region" description="Acidic residues" evidence="1">
    <location>
        <begin position="1"/>
        <end position="14"/>
    </location>
</feature>
<feature type="region of interest" description="Disordered" evidence="1">
    <location>
        <begin position="153"/>
        <end position="203"/>
    </location>
</feature>
<dbReference type="STRING" id="984486.A0A1E3QRK2"/>
<dbReference type="InterPro" id="IPR018837">
    <property type="entry name" value="TF_CRF1/IFH1"/>
</dbReference>
<dbReference type="RefSeq" id="XP_018985452.1">
    <property type="nucleotide sequence ID" value="XM_019131270.1"/>
</dbReference>
<dbReference type="GO" id="GO:0060962">
    <property type="term" value="P:regulation of ribosomal protein gene transcription by RNA polymerase II"/>
    <property type="evidence" value="ECO:0007669"/>
    <property type="project" value="InterPro"/>
</dbReference>
<evidence type="ECO:0000256" key="1">
    <source>
        <dbReference type="SAM" id="MobiDB-lite"/>
    </source>
</evidence>
<dbReference type="EMBL" id="KV454430">
    <property type="protein sequence ID" value="ODQ80124.1"/>
    <property type="molecule type" value="Genomic_DNA"/>
</dbReference>
<sequence length="238" mass="25657">DNDVFSGESTDEDSSIPPPSAKPQLGSKNAQEVLSLSSVGTRPPVLGTWVTKHDRPYEIIDGLTTRSLTPAAEKAAEVAAPLPVEPALQLDELFNMSDLEDSVEVVRDPDDAMGAWDAFDRARKVPLSAFRNKGMFEAPPAHGAAPNMRRYSLSATNRRRSSTLSSIATPRGKKLSFAPPPSPKAVGSWSEEKSVKKMAKLNRRRQSVAEAAAEGLRSTKSGLFSEDTLQGVEELLAD</sequence>
<dbReference type="GO" id="GO:0003712">
    <property type="term" value="F:transcription coregulator activity"/>
    <property type="evidence" value="ECO:0007669"/>
    <property type="project" value="InterPro"/>
</dbReference>
<evidence type="ECO:0000313" key="3">
    <source>
        <dbReference type="Proteomes" id="UP000094336"/>
    </source>
</evidence>
<protein>
    <submittedName>
        <fullName evidence="2">Uncharacterized protein</fullName>
    </submittedName>
</protein>
<dbReference type="Pfam" id="PF10380">
    <property type="entry name" value="CRF1"/>
    <property type="match status" value="1"/>
</dbReference>
<dbReference type="OrthoDB" id="4047468at2759"/>
<organism evidence="2 3">
    <name type="scientific">Babjeviella inositovora NRRL Y-12698</name>
    <dbReference type="NCBI Taxonomy" id="984486"/>
    <lineage>
        <taxon>Eukaryota</taxon>
        <taxon>Fungi</taxon>
        <taxon>Dikarya</taxon>
        <taxon>Ascomycota</taxon>
        <taxon>Saccharomycotina</taxon>
        <taxon>Pichiomycetes</taxon>
        <taxon>Serinales incertae sedis</taxon>
        <taxon>Babjeviella</taxon>
    </lineage>
</organism>
<feature type="region of interest" description="Disordered" evidence="1">
    <location>
        <begin position="1"/>
        <end position="30"/>
    </location>
</feature>
<feature type="non-terminal residue" evidence="2">
    <location>
        <position position="238"/>
    </location>
</feature>